<proteinExistence type="predicted"/>
<dbReference type="GeneID" id="78254266"/>
<dbReference type="PANTHER" id="PTHR35562:SF2">
    <property type="entry name" value="DNA ENDONUCLEASE SMRA-RELATED"/>
    <property type="match status" value="1"/>
</dbReference>
<dbReference type="InterPro" id="IPR002625">
    <property type="entry name" value="Smr_dom"/>
</dbReference>
<dbReference type="PROSITE" id="PS50828">
    <property type="entry name" value="SMR"/>
    <property type="match status" value="1"/>
</dbReference>
<sequence length="195" mass="22220">MNQFENDDIDSFFAEMQDVKPIASGDKALLHDPEKALAEKQKRAALQNKTREKLTNPLSLEGVKPVPPSDFICFQQPGIQDGVFKKLRMGKYPLEYTLSLKALNIEQSRDALYQSIISSHEKGVRALLIQHGTGENSKPFPALKKSYVNHWLRELEEVIAFHTAQPMHGGFGATYVLLKKHPQQKLINREKNRKR</sequence>
<dbReference type="SUPFAM" id="SSF160443">
    <property type="entry name" value="SMR domain-like"/>
    <property type="match status" value="1"/>
</dbReference>
<feature type="domain" description="Smr" evidence="1">
    <location>
        <begin position="121"/>
        <end position="179"/>
    </location>
</feature>
<dbReference type="AlphaFoldDB" id="A0A075NTW4"/>
<dbReference type="Pfam" id="PF01713">
    <property type="entry name" value="Smr"/>
    <property type="match status" value="1"/>
</dbReference>
<evidence type="ECO:0000313" key="2">
    <source>
        <dbReference type="EMBL" id="AIF98089.1"/>
    </source>
</evidence>
<protein>
    <submittedName>
        <fullName evidence="2">DNA mismatch repair protein MutS</fullName>
    </submittedName>
</protein>
<dbReference type="eggNOG" id="COG2840">
    <property type="taxonomic scope" value="Bacteria"/>
</dbReference>
<dbReference type="PANTHER" id="PTHR35562">
    <property type="entry name" value="DNA ENDONUCLEASE SMRA-RELATED"/>
    <property type="match status" value="1"/>
</dbReference>
<dbReference type="RefSeq" id="WP_044056292.1">
    <property type="nucleotide sequence ID" value="NZ_CBCSKJ010000001.1"/>
</dbReference>
<dbReference type="GO" id="GO:0004520">
    <property type="term" value="F:DNA endonuclease activity"/>
    <property type="evidence" value="ECO:0007669"/>
    <property type="project" value="TreeGrafter"/>
</dbReference>
<dbReference type="InterPro" id="IPR036063">
    <property type="entry name" value="Smr_dom_sf"/>
</dbReference>
<dbReference type="EMBL" id="CP008849">
    <property type="protein sequence ID" value="AIF98089.1"/>
    <property type="molecule type" value="Genomic_DNA"/>
</dbReference>
<dbReference type="KEGG" id="aal:EP13_04895"/>
<dbReference type="Gene3D" id="3.30.1370.110">
    <property type="match status" value="1"/>
</dbReference>
<dbReference type="InterPro" id="IPR047688">
    <property type="entry name" value="Endonuc_SmrA"/>
</dbReference>
<organism evidence="2 3">
    <name type="scientific">Alteromonas australica</name>
    <dbReference type="NCBI Taxonomy" id="589873"/>
    <lineage>
        <taxon>Bacteria</taxon>
        <taxon>Pseudomonadati</taxon>
        <taxon>Pseudomonadota</taxon>
        <taxon>Gammaproteobacteria</taxon>
        <taxon>Alteromonadales</taxon>
        <taxon>Alteromonadaceae</taxon>
        <taxon>Alteromonas/Salinimonas group</taxon>
        <taxon>Alteromonas</taxon>
    </lineage>
</organism>
<gene>
    <name evidence="2" type="ORF">EP13_04895</name>
</gene>
<evidence type="ECO:0000259" key="1">
    <source>
        <dbReference type="PROSITE" id="PS50828"/>
    </source>
</evidence>
<dbReference type="NCBIfam" id="NF033154">
    <property type="entry name" value="endonuc_SmrA"/>
    <property type="match status" value="1"/>
</dbReference>
<keyword evidence="3" id="KW-1185">Reference proteome</keyword>
<name>A0A075NTW4_9ALTE</name>
<evidence type="ECO:0000313" key="3">
    <source>
        <dbReference type="Proteomes" id="UP000056090"/>
    </source>
</evidence>
<accession>A0A075NTW4</accession>
<dbReference type="Proteomes" id="UP000056090">
    <property type="component" value="Chromosome"/>
</dbReference>
<reference evidence="2 3" key="1">
    <citation type="submission" date="2014-06" db="EMBL/GenBank/DDBJ databases">
        <title>Genomes of Alteromonas australica, a world apart.</title>
        <authorList>
            <person name="Gonzaga A."/>
            <person name="Lopez-Perez M."/>
            <person name="Rodriguez-Valera F."/>
        </authorList>
    </citation>
    <scope>NUCLEOTIDE SEQUENCE [LARGE SCALE GENOMIC DNA]</scope>
    <source>
        <strain evidence="2 3">H 17</strain>
    </source>
</reference>